<gene>
    <name evidence="11" type="ORF">S06H3_06647</name>
</gene>
<dbReference type="Pfam" id="PF00696">
    <property type="entry name" value="AA_kinase"/>
    <property type="match status" value="1"/>
</dbReference>
<dbReference type="PRINTS" id="PR00474">
    <property type="entry name" value="GLU5KINASE"/>
</dbReference>
<dbReference type="InterPro" id="IPR024192">
    <property type="entry name" value="Fosfomycin_R_FomA-type"/>
</dbReference>
<evidence type="ECO:0000256" key="2">
    <source>
        <dbReference type="ARBA" id="ARBA00012908"/>
    </source>
</evidence>
<dbReference type="GO" id="GO:0016114">
    <property type="term" value="P:terpenoid biosynthetic process"/>
    <property type="evidence" value="ECO:0007669"/>
    <property type="project" value="TreeGrafter"/>
</dbReference>
<dbReference type="EC" id="2.7.4.26" evidence="2"/>
<evidence type="ECO:0000259" key="10">
    <source>
        <dbReference type="Pfam" id="PF00696"/>
    </source>
</evidence>
<dbReference type="SUPFAM" id="SSF53633">
    <property type="entry name" value="Carbamate kinase-like"/>
    <property type="match status" value="1"/>
</dbReference>
<protein>
    <recommendedName>
        <fullName evidence="3">Isopentenyl phosphate kinase</fullName>
        <ecNumber evidence="2">2.7.4.26</ecNumber>
    </recommendedName>
</protein>
<dbReference type="InterPro" id="IPR001048">
    <property type="entry name" value="Asp/Glu/Uridylate_kinase"/>
</dbReference>
<name>X1LIR0_9ZZZZ</name>
<evidence type="ECO:0000313" key="11">
    <source>
        <dbReference type="EMBL" id="GAH94013.1"/>
    </source>
</evidence>
<dbReference type="PANTHER" id="PTHR43654:SF1">
    <property type="entry name" value="ISOPENTENYL PHOSPHATE KINASE"/>
    <property type="match status" value="1"/>
</dbReference>
<feature type="non-terminal residue" evidence="11">
    <location>
        <position position="243"/>
    </location>
</feature>
<dbReference type="GO" id="GO:0005524">
    <property type="term" value="F:ATP binding"/>
    <property type="evidence" value="ECO:0007669"/>
    <property type="project" value="UniProtKB-KW"/>
</dbReference>
<feature type="domain" description="Aspartate/glutamate/uridylate kinase" evidence="10">
    <location>
        <begin position="4"/>
        <end position="239"/>
    </location>
</feature>
<dbReference type="CDD" id="cd04241">
    <property type="entry name" value="AAK_FomA-like"/>
    <property type="match status" value="1"/>
</dbReference>
<evidence type="ECO:0000256" key="1">
    <source>
        <dbReference type="ARBA" id="ARBA00010540"/>
    </source>
</evidence>
<evidence type="ECO:0000256" key="4">
    <source>
        <dbReference type="ARBA" id="ARBA00022679"/>
    </source>
</evidence>
<proteinExistence type="inferred from homology"/>
<comment type="caution">
    <text evidence="11">The sequence shown here is derived from an EMBL/GenBank/DDBJ whole genome shotgun (WGS) entry which is preliminary data.</text>
</comment>
<dbReference type="PIRSF" id="PIRSF016496">
    <property type="entry name" value="Kin_FomA"/>
    <property type="match status" value="1"/>
</dbReference>
<evidence type="ECO:0000256" key="6">
    <source>
        <dbReference type="ARBA" id="ARBA00022777"/>
    </source>
</evidence>
<comment type="similarity">
    <text evidence="1">Belongs to the isopentenyl phosphate kinase family.</text>
</comment>
<dbReference type="NCBIfam" id="NF040647">
    <property type="entry name" value="IPPK_Arch"/>
    <property type="match status" value="1"/>
</dbReference>
<evidence type="ECO:0000256" key="3">
    <source>
        <dbReference type="ARBA" id="ARBA00017267"/>
    </source>
</evidence>
<dbReference type="GO" id="GO:0016301">
    <property type="term" value="F:kinase activity"/>
    <property type="evidence" value="ECO:0007669"/>
    <property type="project" value="UniProtKB-KW"/>
</dbReference>
<keyword evidence="4" id="KW-0808">Transferase</keyword>
<evidence type="ECO:0000256" key="9">
    <source>
        <dbReference type="ARBA" id="ARBA00049063"/>
    </source>
</evidence>
<reference evidence="11" key="1">
    <citation type="journal article" date="2014" name="Front. Microbiol.">
        <title>High frequency of phylogenetically diverse reductive dehalogenase-homologous genes in deep subseafloor sedimentary metagenomes.</title>
        <authorList>
            <person name="Kawai M."/>
            <person name="Futagami T."/>
            <person name="Toyoda A."/>
            <person name="Takaki Y."/>
            <person name="Nishi S."/>
            <person name="Hori S."/>
            <person name="Arai W."/>
            <person name="Tsubouchi T."/>
            <person name="Morono Y."/>
            <person name="Uchiyama I."/>
            <person name="Ito T."/>
            <person name="Fujiyama A."/>
            <person name="Inagaki F."/>
            <person name="Takami H."/>
        </authorList>
    </citation>
    <scope>NUCLEOTIDE SEQUENCE</scope>
    <source>
        <strain evidence="11">Expedition CK06-06</strain>
    </source>
</reference>
<dbReference type="PANTHER" id="PTHR43654">
    <property type="entry name" value="GLUTAMATE 5-KINASE"/>
    <property type="match status" value="1"/>
</dbReference>
<keyword evidence="5" id="KW-0547">Nucleotide-binding</keyword>
<sequence length="243" mass="25760">MKPLIVKLGGSVITNKRRRFTVKRATLTRLARELSAAKGPLVIVHGGGSFGHPVASKYGIAGGYKSKDQLMGLSLTHRAMERLNAHVIEALQKASLPAIAVQPSACAVVSGGRIQSMELAPIQKMLALGLVPVLYGDAVPDLSKGMSILSGDQLVAQLACELGTKRVILGVDVDGVYTVNPKTNKNAELIQEISLSNWPSVEKRLTGVVKGRDVTGGITNKMRELLALVERGVEAEIVNAAKP</sequence>
<dbReference type="AlphaFoldDB" id="X1LIR0"/>
<evidence type="ECO:0000256" key="8">
    <source>
        <dbReference type="ARBA" id="ARBA00023229"/>
    </source>
</evidence>
<organism evidence="11">
    <name type="scientific">marine sediment metagenome</name>
    <dbReference type="NCBI Taxonomy" id="412755"/>
    <lineage>
        <taxon>unclassified sequences</taxon>
        <taxon>metagenomes</taxon>
        <taxon>ecological metagenomes</taxon>
    </lineage>
</organism>
<dbReference type="InterPro" id="IPR001057">
    <property type="entry name" value="Glu/AcGlu_kinase"/>
</dbReference>
<comment type="catalytic activity">
    <reaction evidence="9">
        <text>isopentenyl phosphate + ATP = isopentenyl diphosphate + ADP</text>
        <dbReference type="Rhea" id="RHEA:33963"/>
        <dbReference type="ChEBI" id="CHEBI:30616"/>
        <dbReference type="ChEBI" id="CHEBI:65078"/>
        <dbReference type="ChEBI" id="CHEBI:128769"/>
        <dbReference type="ChEBI" id="CHEBI:456216"/>
        <dbReference type="EC" id="2.7.4.26"/>
    </reaction>
</comment>
<evidence type="ECO:0000256" key="5">
    <source>
        <dbReference type="ARBA" id="ARBA00022741"/>
    </source>
</evidence>
<dbReference type="InterPro" id="IPR036393">
    <property type="entry name" value="AceGlu_kinase-like_sf"/>
</dbReference>
<dbReference type="GO" id="GO:0102043">
    <property type="term" value="F:isopentenyl phosphate kinase activity"/>
    <property type="evidence" value="ECO:0007669"/>
    <property type="project" value="UniProtKB-EC"/>
</dbReference>
<accession>X1LIR0</accession>
<dbReference type="GO" id="GO:0005829">
    <property type="term" value="C:cytosol"/>
    <property type="evidence" value="ECO:0007669"/>
    <property type="project" value="TreeGrafter"/>
</dbReference>
<dbReference type="EMBL" id="BARV01002602">
    <property type="protein sequence ID" value="GAH94013.1"/>
    <property type="molecule type" value="Genomic_DNA"/>
</dbReference>
<evidence type="ECO:0000256" key="7">
    <source>
        <dbReference type="ARBA" id="ARBA00022840"/>
    </source>
</evidence>
<keyword evidence="6" id="KW-0418">Kinase</keyword>
<keyword evidence="7" id="KW-0067">ATP-binding</keyword>
<dbReference type="Gene3D" id="3.40.1160.10">
    <property type="entry name" value="Acetylglutamate kinase-like"/>
    <property type="match status" value="1"/>
</dbReference>
<keyword evidence="8" id="KW-0414">Isoprene biosynthesis</keyword>